<dbReference type="OrthoDB" id="9810906at2"/>
<dbReference type="Proteomes" id="UP000799092">
    <property type="component" value="Unassembled WGS sequence"/>
</dbReference>
<comment type="similarity">
    <text evidence="1">Belongs to the CapA family.</text>
</comment>
<dbReference type="SUPFAM" id="SSF56300">
    <property type="entry name" value="Metallo-dependent phosphatases"/>
    <property type="match status" value="1"/>
</dbReference>
<accession>A0A6A8DBP1</accession>
<dbReference type="Gene3D" id="3.60.21.10">
    <property type="match status" value="1"/>
</dbReference>
<dbReference type="Pfam" id="PF09587">
    <property type="entry name" value="PGA_cap"/>
    <property type="match status" value="1"/>
</dbReference>
<gene>
    <name evidence="3" type="ORF">GH741_08470</name>
</gene>
<keyword evidence="4" id="KW-1185">Reference proteome</keyword>
<proteinExistence type="inferred from homology"/>
<name>A0A6A8DBP1_9BACI</name>
<organism evidence="3 4">
    <name type="scientific">Aquibacillus halophilus</name>
    <dbReference type="NCBI Taxonomy" id="930132"/>
    <lineage>
        <taxon>Bacteria</taxon>
        <taxon>Bacillati</taxon>
        <taxon>Bacillota</taxon>
        <taxon>Bacilli</taxon>
        <taxon>Bacillales</taxon>
        <taxon>Bacillaceae</taxon>
        <taxon>Aquibacillus</taxon>
    </lineage>
</organism>
<dbReference type="CDD" id="cd07381">
    <property type="entry name" value="MPP_CapA"/>
    <property type="match status" value="1"/>
</dbReference>
<feature type="domain" description="Capsule synthesis protein CapA" evidence="2">
    <location>
        <begin position="7"/>
        <end position="306"/>
    </location>
</feature>
<dbReference type="RefSeq" id="WP_153736367.1">
    <property type="nucleotide sequence ID" value="NZ_WJNG01000006.1"/>
</dbReference>
<dbReference type="SMART" id="SM00854">
    <property type="entry name" value="PGA_cap"/>
    <property type="match status" value="1"/>
</dbReference>
<protein>
    <submittedName>
        <fullName evidence="3">CapA family protein</fullName>
    </submittedName>
</protein>
<evidence type="ECO:0000313" key="3">
    <source>
        <dbReference type="EMBL" id="MRH42720.1"/>
    </source>
</evidence>
<evidence type="ECO:0000313" key="4">
    <source>
        <dbReference type="Proteomes" id="UP000799092"/>
    </source>
</evidence>
<dbReference type="EMBL" id="WJNG01000006">
    <property type="protein sequence ID" value="MRH42720.1"/>
    <property type="molecule type" value="Genomic_DNA"/>
</dbReference>
<comment type="caution">
    <text evidence="3">The sequence shown here is derived from an EMBL/GenBank/DDBJ whole genome shotgun (WGS) entry which is preliminary data.</text>
</comment>
<dbReference type="AlphaFoldDB" id="A0A6A8DBP1"/>
<evidence type="ECO:0000259" key="2">
    <source>
        <dbReference type="SMART" id="SM00854"/>
    </source>
</evidence>
<reference evidence="3" key="1">
    <citation type="submission" date="2019-11" db="EMBL/GenBank/DDBJ databases">
        <authorList>
            <person name="Li J."/>
        </authorList>
    </citation>
    <scope>NUCLEOTIDE SEQUENCE</scope>
    <source>
        <strain evidence="3">B6B</strain>
    </source>
</reference>
<dbReference type="PANTHER" id="PTHR33393">
    <property type="entry name" value="POLYGLUTAMINE SYNTHESIS ACCESSORY PROTEIN RV0574C-RELATED"/>
    <property type="match status" value="1"/>
</dbReference>
<evidence type="ECO:0000256" key="1">
    <source>
        <dbReference type="ARBA" id="ARBA00005662"/>
    </source>
</evidence>
<sequence>MSNQQLKLTFVGDVMCESKQIPAHELSNGQYDYNEVFIDIKTHLGKSDYVVANLETPIAGKELGYTTEKYSYNTPKEFVESLKRSGVNLVSTANNHCLDRGVQGLRNTIKQLDEIELKHVGTNSDKDSRKYLIEEIEGIKIGFLSYTYGTNAFANNVYLKKEEKYMVNLFQEQELNNRLTRKIYHNPANLFSRIYNKFGRLLNPQQFMKPVYERKERSIQCKKQLVKDLKQCKEDGAEYIVMLMHAGGQYNDSPTTYTQKLSNFLLKKGVDAVIGNHEHVVHHCKIQGNNQEKITAYSLGGFSGIAGVYKEPYNKMADYSVIFNVYLSKKGNEVKVQKTTFSVIKSIPFGKDKVKTVLVNDLIRNCENENERQKLLSDNEKMVNTFFGSQFKVVEIQDEYNLKSIN</sequence>
<dbReference type="InterPro" id="IPR052169">
    <property type="entry name" value="CW_Biosynth-Accessory"/>
</dbReference>
<dbReference type="PANTHER" id="PTHR33393:SF12">
    <property type="entry name" value="CAPSULE BIOSYNTHESIS PROTEIN CAPA"/>
    <property type="match status" value="1"/>
</dbReference>
<dbReference type="InterPro" id="IPR019079">
    <property type="entry name" value="Capsule_synth_CapA"/>
</dbReference>
<dbReference type="InterPro" id="IPR029052">
    <property type="entry name" value="Metallo-depent_PP-like"/>
</dbReference>